<reference evidence="5" key="3">
    <citation type="submission" date="2015-02" db="EMBL/GenBank/DDBJ databases">
        <title>Genome analysis of three genomes within the thermophilic hydrogenogenic bacterial species Caldanaerobacter subterraneus.</title>
        <authorList>
            <person name="Sant'Anna F.H."/>
            <person name="Lebedinsky A."/>
            <person name="Sokolova T."/>
            <person name="Robb F.T."/>
            <person name="Gonzalez J.M."/>
        </authorList>
    </citation>
    <scope>NUCLEOTIDE SEQUENCE [LARGE SCALE GENOMIC DNA]</scope>
    <source>
        <strain evidence="5">DSM 12653</strain>
    </source>
</reference>
<dbReference type="Gene3D" id="3.90.1140.10">
    <property type="entry name" value="Cyclic phosphodiesterase"/>
    <property type="match status" value="1"/>
</dbReference>
<name>A0A0F5PLJ6_9THEO</name>
<dbReference type="EC" id="3.1.4.58" evidence="2"/>
<feature type="active site" description="Proton donor" evidence="2">
    <location>
        <position position="40"/>
    </location>
</feature>
<comment type="caution">
    <text evidence="4">The sequence shown here is derived from an EMBL/GenBank/DDBJ whole genome shotgun (WGS) entry which is preliminary data.</text>
</comment>
<dbReference type="EMBL" id="ABXP02000079">
    <property type="protein sequence ID" value="KKC29475.1"/>
    <property type="molecule type" value="Genomic_DNA"/>
</dbReference>
<dbReference type="SUPFAM" id="SSF55144">
    <property type="entry name" value="LigT-like"/>
    <property type="match status" value="1"/>
</dbReference>
<comment type="catalytic activity">
    <reaction evidence="2">
        <text>a 3'-end 2',3'-cyclophospho-ribonucleotide-RNA + H2O = a 3'-end 2'-phospho-ribonucleotide-RNA + H(+)</text>
        <dbReference type="Rhea" id="RHEA:11828"/>
        <dbReference type="Rhea" id="RHEA-COMP:10464"/>
        <dbReference type="Rhea" id="RHEA-COMP:17353"/>
        <dbReference type="ChEBI" id="CHEBI:15377"/>
        <dbReference type="ChEBI" id="CHEBI:15378"/>
        <dbReference type="ChEBI" id="CHEBI:83064"/>
        <dbReference type="ChEBI" id="CHEBI:173113"/>
        <dbReference type="EC" id="3.1.4.58"/>
    </reaction>
</comment>
<dbReference type="InterPro" id="IPR004175">
    <property type="entry name" value="RNA_CPDase"/>
</dbReference>
<dbReference type="RefSeq" id="WP_043884265.1">
    <property type="nucleotide sequence ID" value="NZ_ABXP02000079.1"/>
</dbReference>
<feature type="domain" description="Phosphoesterase HXTX" evidence="3">
    <location>
        <begin position="7"/>
        <end position="91"/>
    </location>
</feature>
<evidence type="ECO:0000256" key="1">
    <source>
        <dbReference type="ARBA" id="ARBA00022801"/>
    </source>
</evidence>
<feature type="short sequence motif" description="HXTX 2" evidence="2">
    <location>
        <begin position="126"/>
        <end position="129"/>
    </location>
</feature>
<dbReference type="AlphaFoldDB" id="A0A0F5PLJ6"/>
<dbReference type="InterPro" id="IPR009097">
    <property type="entry name" value="Cyclic_Pdiesterase"/>
</dbReference>
<protein>
    <recommendedName>
        <fullName evidence="2">RNA 2',3'-cyclic phosphodiesterase</fullName>
        <shortName evidence="2">RNA 2',3'-CPDase</shortName>
        <ecNumber evidence="2">3.1.4.58</ecNumber>
    </recommendedName>
</protein>
<reference evidence="4 5" key="2">
    <citation type="journal article" date="2015" name="BMC Genomics">
        <title>Analysis of three genomes within the thermophilic bacterial species Caldanaerobacter subterraneus with a focus on carbon monoxide dehydrogenase evolution and hydrolase diversity.</title>
        <authorList>
            <person name="Sant'Anna F.H."/>
            <person name="Lebedinsky A.V."/>
            <person name="Sokolova T.G."/>
            <person name="Robb F.T."/>
            <person name="Gonzalez J.M."/>
        </authorList>
    </citation>
    <scope>NUCLEOTIDE SEQUENCE [LARGE SCALE GENOMIC DNA]</scope>
    <source>
        <strain evidence="4 5">DSM 12653</strain>
    </source>
</reference>
<dbReference type="GO" id="GO:0008664">
    <property type="term" value="F:RNA 2',3'-cyclic 3'-phosphodiesterase activity"/>
    <property type="evidence" value="ECO:0007669"/>
    <property type="project" value="UniProtKB-EC"/>
</dbReference>
<organism evidence="4 5">
    <name type="scientific">Caldanaerobacter subterraneus subsp. pacificus DSM 12653</name>
    <dbReference type="NCBI Taxonomy" id="391606"/>
    <lineage>
        <taxon>Bacteria</taxon>
        <taxon>Bacillati</taxon>
        <taxon>Bacillota</taxon>
        <taxon>Clostridia</taxon>
        <taxon>Thermoanaerobacterales</taxon>
        <taxon>Thermoanaerobacteraceae</taxon>
        <taxon>Caldanaerobacter</taxon>
    </lineage>
</organism>
<dbReference type="Pfam" id="PF02834">
    <property type="entry name" value="LigT_PEase"/>
    <property type="match status" value="2"/>
</dbReference>
<comment type="similarity">
    <text evidence="2">Belongs to the 2H phosphoesterase superfamily. ThpR family.</text>
</comment>
<reference evidence="4 5" key="1">
    <citation type="submission" date="2008-07" db="EMBL/GenBank/DDBJ databases">
        <authorList>
            <person name="Gonzalez J."/>
            <person name="Sokolova T."/>
            <person name="Ferriera S."/>
            <person name="Johnson J."/>
            <person name="Kravitz S."/>
            <person name="Beeson K."/>
            <person name="Sutton G."/>
            <person name="Rogers Y.-H."/>
            <person name="Friedman R."/>
            <person name="Frazier M."/>
            <person name="Venter J.C."/>
        </authorList>
    </citation>
    <scope>NUCLEOTIDE SEQUENCE [LARGE SCALE GENOMIC DNA]</scope>
    <source>
        <strain evidence="4 5">DSM 12653</strain>
    </source>
</reference>
<dbReference type="GO" id="GO:0004113">
    <property type="term" value="F:2',3'-cyclic-nucleotide 3'-phosphodiesterase activity"/>
    <property type="evidence" value="ECO:0007669"/>
    <property type="project" value="InterPro"/>
</dbReference>
<dbReference type="NCBIfam" id="TIGR02258">
    <property type="entry name" value="2_5_ligase"/>
    <property type="match status" value="1"/>
</dbReference>
<feature type="short sequence motif" description="HXTX 1" evidence="2">
    <location>
        <begin position="40"/>
        <end position="43"/>
    </location>
</feature>
<evidence type="ECO:0000259" key="3">
    <source>
        <dbReference type="Pfam" id="PF02834"/>
    </source>
</evidence>
<comment type="function">
    <text evidence="2">Hydrolyzes RNA 2',3'-cyclic phosphodiester to an RNA 2'-phosphomonoester.</text>
</comment>
<dbReference type="HAMAP" id="MF_01940">
    <property type="entry name" value="RNA_CPDase"/>
    <property type="match status" value="1"/>
</dbReference>
<dbReference type="GO" id="GO:0016874">
    <property type="term" value="F:ligase activity"/>
    <property type="evidence" value="ECO:0007669"/>
    <property type="project" value="UniProtKB-KW"/>
</dbReference>
<proteinExistence type="inferred from homology"/>
<gene>
    <name evidence="4" type="ORF">CDSM653_01431</name>
</gene>
<keyword evidence="4" id="KW-0436">Ligase</keyword>
<evidence type="ECO:0000313" key="4">
    <source>
        <dbReference type="EMBL" id="KKC29475.1"/>
    </source>
</evidence>
<dbReference type="PANTHER" id="PTHR35561:SF1">
    <property type="entry name" value="RNA 2',3'-CYCLIC PHOSPHODIESTERASE"/>
    <property type="match status" value="1"/>
</dbReference>
<keyword evidence="1 2" id="KW-0378">Hydrolase</keyword>
<feature type="active site" description="Proton acceptor" evidence="2">
    <location>
        <position position="126"/>
    </location>
</feature>
<evidence type="ECO:0000256" key="2">
    <source>
        <dbReference type="HAMAP-Rule" id="MF_01940"/>
    </source>
</evidence>
<sequence length="182" mass="21235">MRAFIGIGMQTEIIEKIYEFQSMLREYTVEGKWTNKENFHITLKFLGEIQPEIVPQIEEAVKKATKGIKPFYLRFSEVGFFKGNKNIRVLWLGIEESKPLNVLHANIEDELYKIGFPKEERKFTSHITIARDIKLKIGIEEANKLFSQIEKKDIPVKEISLYESAVIEGKRKYIPVFTVPLK</sequence>
<feature type="domain" description="Phosphoesterase HXTX" evidence="3">
    <location>
        <begin position="96"/>
        <end position="164"/>
    </location>
</feature>
<evidence type="ECO:0000313" key="5">
    <source>
        <dbReference type="Proteomes" id="UP000010146"/>
    </source>
</evidence>
<dbReference type="InterPro" id="IPR014051">
    <property type="entry name" value="Phosphoesterase_HXTX"/>
</dbReference>
<accession>A0A0F5PLJ6</accession>
<dbReference type="Proteomes" id="UP000010146">
    <property type="component" value="Unassembled WGS sequence"/>
</dbReference>
<dbReference type="PANTHER" id="PTHR35561">
    <property type="entry name" value="RNA 2',3'-CYCLIC PHOSPHODIESTERASE"/>
    <property type="match status" value="1"/>
</dbReference>